<dbReference type="InterPro" id="IPR033905">
    <property type="entry name" value="Secretory_peroxidase"/>
</dbReference>
<protein>
    <recommendedName>
        <fullName evidence="4 18">Peroxidase</fullName>
        <ecNumber evidence="4 18">1.11.1.7</ecNumber>
    </recommendedName>
</protein>
<keyword evidence="10 15" id="KW-0408">Iron</keyword>
<comment type="cofactor">
    <cofactor evidence="15 18">
        <name>Ca(2+)</name>
        <dbReference type="ChEBI" id="CHEBI:29108"/>
    </cofactor>
    <text evidence="15 18">Binds 2 calcium ions per subunit.</text>
</comment>
<feature type="binding site" description="axial binding residue" evidence="15">
    <location>
        <position position="197"/>
    </location>
    <ligand>
        <name>heme b</name>
        <dbReference type="ChEBI" id="CHEBI:60344"/>
    </ligand>
    <ligandPart>
        <name>Fe</name>
        <dbReference type="ChEBI" id="CHEBI:18248"/>
    </ligandPart>
</feature>
<evidence type="ECO:0000256" key="2">
    <source>
        <dbReference type="ARBA" id="ARBA00002322"/>
    </source>
</evidence>
<dbReference type="CDD" id="cd00693">
    <property type="entry name" value="secretory_peroxidase"/>
    <property type="match status" value="1"/>
</dbReference>
<feature type="disulfide bond" evidence="17">
    <location>
        <begin position="125"/>
        <end position="327"/>
    </location>
</feature>
<evidence type="ECO:0000256" key="5">
    <source>
        <dbReference type="ARBA" id="ARBA00022559"/>
    </source>
</evidence>
<organism evidence="20">
    <name type="scientific">Cicer arietinum</name>
    <name type="common">Chickpea</name>
    <name type="synonym">Garbanzo</name>
    <dbReference type="NCBI Taxonomy" id="3827"/>
    <lineage>
        <taxon>Eukaryota</taxon>
        <taxon>Viridiplantae</taxon>
        <taxon>Streptophyta</taxon>
        <taxon>Embryophyta</taxon>
        <taxon>Tracheophyta</taxon>
        <taxon>Spermatophyta</taxon>
        <taxon>Magnoliopsida</taxon>
        <taxon>eudicotyledons</taxon>
        <taxon>Gunneridae</taxon>
        <taxon>Pentapetalae</taxon>
        <taxon>rosids</taxon>
        <taxon>fabids</taxon>
        <taxon>Fabales</taxon>
        <taxon>Fabaceae</taxon>
        <taxon>Papilionoideae</taxon>
        <taxon>50 kb inversion clade</taxon>
        <taxon>NPAAA clade</taxon>
        <taxon>Hologalegina</taxon>
        <taxon>IRL clade</taxon>
        <taxon>Cicereae</taxon>
        <taxon>Cicer</taxon>
    </lineage>
</organism>
<feature type="active site" description="Proton acceptor" evidence="13">
    <location>
        <position position="70"/>
    </location>
</feature>
<dbReference type="AlphaFoldDB" id="A0A076KWI3"/>
<dbReference type="GO" id="GO:0005576">
    <property type="term" value="C:extracellular region"/>
    <property type="evidence" value="ECO:0007669"/>
    <property type="project" value="UniProtKB-SubCell"/>
</dbReference>
<comment type="function">
    <text evidence="2">Removal of H(2)O(2), oxidation of toxic reductants, biosynthesis and degradation of lignin, suberization, auxin catabolism, response to environmental stresses such as wounding, pathogen attack and oxidative stress. These functions might be dependent on each isozyme/isoform in each plant tissue.</text>
</comment>
<dbReference type="PaxDb" id="3827-XP_004486565.1"/>
<reference evidence="20" key="2">
    <citation type="submission" date="2014-05" db="EMBL/GenBank/DDBJ databases">
        <title>Genome-wide identification of stress proteins in chickpea genome.</title>
        <authorList>
            <person name="Sharma R."/>
            <person name="Suresh C.G."/>
        </authorList>
    </citation>
    <scope>NUCLEOTIDE SEQUENCE</scope>
    <source>
        <strain evidence="20">PER5</strain>
    </source>
</reference>
<dbReference type="eggNOG" id="ENOG502QVXS">
    <property type="taxonomic scope" value="Eukaryota"/>
</dbReference>
<dbReference type="GO" id="GO:0046872">
    <property type="term" value="F:metal ion binding"/>
    <property type="evidence" value="ECO:0007669"/>
    <property type="project" value="UniProtKB-UniRule"/>
</dbReference>
<feature type="site" description="Transition state stabilizer" evidence="16">
    <location>
        <position position="66"/>
    </location>
</feature>
<keyword evidence="7 15" id="KW-0479">Metal-binding</keyword>
<dbReference type="SUPFAM" id="SSF48113">
    <property type="entry name" value="Heme-dependent peroxidases"/>
    <property type="match status" value="1"/>
</dbReference>
<dbReference type="Pfam" id="PF00141">
    <property type="entry name" value="peroxidase"/>
    <property type="match status" value="1"/>
</dbReference>
<dbReference type="PROSITE" id="PS00435">
    <property type="entry name" value="PEROXIDASE_1"/>
    <property type="match status" value="1"/>
</dbReference>
<dbReference type="FunFam" id="1.10.520.10:FF:000009">
    <property type="entry name" value="Peroxidase"/>
    <property type="match status" value="1"/>
</dbReference>
<dbReference type="GeneID" id="101506026"/>
<feature type="domain" description="Plant heme peroxidase family profile" evidence="19">
    <location>
        <begin position="29"/>
        <end position="331"/>
    </location>
</feature>
<feature type="chain" id="PRO_5010751416" description="Peroxidase" evidence="18">
    <location>
        <begin position="29"/>
        <end position="354"/>
    </location>
</feature>
<dbReference type="Proteomes" id="UP000087171">
    <property type="component" value="Chromosome Ca1"/>
</dbReference>
<dbReference type="PROSITE" id="PS50873">
    <property type="entry name" value="PEROXIDASE_4"/>
    <property type="match status" value="1"/>
</dbReference>
<comment type="catalytic activity">
    <reaction evidence="1 18">
        <text>2 a phenolic donor + H2O2 = 2 a phenolic radical donor + 2 H2O</text>
        <dbReference type="Rhea" id="RHEA:56136"/>
        <dbReference type="ChEBI" id="CHEBI:15377"/>
        <dbReference type="ChEBI" id="CHEBI:16240"/>
        <dbReference type="ChEBI" id="CHEBI:139520"/>
        <dbReference type="ChEBI" id="CHEBI:139521"/>
        <dbReference type="EC" id="1.11.1.7"/>
    </reaction>
</comment>
<keyword evidence="11 17" id="KW-1015">Disulfide bond</keyword>
<keyword evidence="5 18" id="KW-0575">Peroxidase</keyword>
<dbReference type="GO" id="GO:0020037">
    <property type="term" value="F:heme binding"/>
    <property type="evidence" value="ECO:0007669"/>
    <property type="project" value="UniProtKB-UniRule"/>
</dbReference>
<evidence type="ECO:0000256" key="18">
    <source>
        <dbReference type="RuleBase" id="RU362060"/>
    </source>
</evidence>
<evidence type="ECO:0000256" key="13">
    <source>
        <dbReference type="PIRSR" id="PIRSR600823-1"/>
    </source>
</evidence>
<dbReference type="InterPro" id="IPR019793">
    <property type="entry name" value="Peroxidases_heam-ligand_BS"/>
</dbReference>
<feature type="binding site" evidence="15">
    <location>
        <position position="249"/>
    </location>
    <ligand>
        <name>Ca(2+)</name>
        <dbReference type="ChEBI" id="CHEBI:29108"/>
        <label>2</label>
    </ligand>
</feature>
<dbReference type="FunFam" id="1.10.420.10:FF:000001">
    <property type="entry name" value="Peroxidase"/>
    <property type="match status" value="1"/>
</dbReference>
<dbReference type="OrthoDB" id="2113341at2759"/>
<feature type="binding site" evidence="15">
    <location>
        <position position="78"/>
    </location>
    <ligand>
        <name>Ca(2+)</name>
        <dbReference type="ChEBI" id="CHEBI:29108"/>
        <label>1</label>
    </ligand>
</feature>
<dbReference type="Gene3D" id="1.10.520.10">
    <property type="match status" value="1"/>
</dbReference>
<dbReference type="GO" id="GO:0006979">
    <property type="term" value="P:response to oxidative stress"/>
    <property type="evidence" value="ECO:0007669"/>
    <property type="project" value="UniProtKB-UniRule"/>
</dbReference>
<evidence type="ECO:0000256" key="15">
    <source>
        <dbReference type="PIRSR" id="PIRSR600823-3"/>
    </source>
</evidence>
<evidence type="ECO:0000256" key="9">
    <source>
        <dbReference type="ARBA" id="ARBA00023002"/>
    </source>
</evidence>
<feature type="disulfide bond" evidence="17">
    <location>
        <begin position="39"/>
        <end position="119"/>
    </location>
</feature>
<evidence type="ECO:0000256" key="1">
    <source>
        <dbReference type="ARBA" id="ARBA00000189"/>
    </source>
</evidence>
<comment type="subcellular location">
    <subcellularLocation>
        <location evidence="18">Secreted</location>
    </subcellularLocation>
</comment>
<feature type="binding site" evidence="15">
    <location>
        <position position="257"/>
    </location>
    <ligand>
        <name>Ca(2+)</name>
        <dbReference type="ChEBI" id="CHEBI:29108"/>
        <label>2</label>
    </ligand>
</feature>
<evidence type="ECO:0000313" key="21">
    <source>
        <dbReference type="Proteomes" id="UP000087171"/>
    </source>
</evidence>
<evidence type="ECO:0000256" key="3">
    <source>
        <dbReference type="ARBA" id="ARBA00006873"/>
    </source>
</evidence>
<evidence type="ECO:0000256" key="17">
    <source>
        <dbReference type="PIRSR" id="PIRSR600823-5"/>
    </source>
</evidence>
<dbReference type="Gene3D" id="1.10.420.10">
    <property type="entry name" value="Peroxidase, domain 2"/>
    <property type="match status" value="1"/>
</dbReference>
<keyword evidence="21" id="KW-1185">Reference proteome</keyword>
<keyword evidence="6 18" id="KW-0349">Heme</keyword>
<evidence type="ECO:0000256" key="16">
    <source>
        <dbReference type="PIRSR" id="PIRSR600823-4"/>
    </source>
</evidence>
<feature type="binding site" evidence="15">
    <location>
        <position position="80"/>
    </location>
    <ligand>
        <name>Ca(2+)</name>
        <dbReference type="ChEBI" id="CHEBI:29108"/>
        <label>1</label>
    </ligand>
</feature>
<gene>
    <name evidence="22" type="primary">LOC101506026</name>
</gene>
<feature type="disulfide bond" evidence="17">
    <location>
        <begin position="72"/>
        <end position="77"/>
    </location>
</feature>
<name>A0A076KWI3_CICAR</name>
<evidence type="ECO:0000256" key="4">
    <source>
        <dbReference type="ARBA" id="ARBA00012313"/>
    </source>
</evidence>
<feature type="binding site" evidence="15">
    <location>
        <position position="92"/>
    </location>
    <ligand>
        <name>Ca(2+)</name>
        <dbReference type="ChEBI" id="CHEBI:29108"/>
        <label>1</label>
    </ligand>
</feature>
<evidence type="ECO:0000313" key="22">
    <source>
        <dbReference type="RefSeq" id="XP_012569976.1"/>
    </source>
</evidence>
<dbReference type="PANTHER" id="PTHR31388">
    <property type="entry name" value="PEROXIDASE 72-RELATED"/>
    <property type="match status" value="1"/>
</dbReference>
<dbReference type="InterPro" id="IPR000823">
    <property type="entry name" value="Peroxidase_pln"/>
</dbReference>
<proteinExistence type="inferred from homology"/>
<feature type="binding site" evidence="15">
    <location>
        <position position="76"/>
    </location>
    <ligand>
        <name>Ca(2+)</name>
        <dbReference type="ChEBI" id="CHEBI:29108"/>
        <label>1</label>
    </ligand>
</feature>
<feature type="binding site" evidence="15">
    <location>
        <position position="252"/>
    </location>
    <ligand>
        <name>Ca(2+)</name>
        <dbReference type="ChEBI" id="CHEBI:29108"/>
        <label>2</label>
    </ligand>
</feature>
<keyword evidence="18" id="KW-0964">Secreted</keyword>
<dbReference type="RefSeq" id="XP_012569976.1">
    <property type="nucleotide sequence ID" value="XM_012714522.2"/>
</dbReference>
<dbReference type="InterPro" id="IPR010255">
    <property type="entry name" value="Haem_peroxidase_sf"/>
</dbReference>
<dbReference type="EMBL" id="KJ808792">
    <property type="protein sequence ID" value="AII99876.1"/>
    <property type="molecule type" value="Genomic_DNA"/>
</dbReference>
<dbReference type="GO" id="GO:0042744">
    <property type="term" value="P:hydrogen peroxide catabolic process"/>
    <property type="evidence" value="ECO:0007669"/>
    <property type="project" value="UniProtKB-KW"/>
</dbReference>
<evidence type="ECO:0000259" key="19">
    <source>
        <dbReference type="PROSITE" id="PS50873"/>
    </source>
</evidence>
<evidence type="ECO:0000256" key="6">
    <source>
        <dbReference type="ARBA" id="ARBA00022617"/>
    </source>
</evidence>
<sequence length="354" mass="38278">MNSSLHLTFTALWCVVVVLGGLPFSSDAQLDPSFYKDTCPNVHSLVRDVIRNVSKTDPRILASLIRLHFHDCFVQGCDASILLNDTSTIVSEQGAFPNNNSIRGLDVVNRIKTAVENACPNIVSCADILALAAQISSVLAQGPNWKVPLGRRDSLTANQSLANQNLPGPSFNLTRLKSAFAAQGLNTTDLVALSGAHTIGRGQCKFFVDRLYNFSSTNNPDPTLNTTYLQTLQAICPNGGPGTTLTNLDLTTPDTFDSAYYSNLKIQKGLFQSDQELFSTSGADTIDIVNSFNDNQTLFFANFKASMIKMGNINVLTGSQGEIRQQCNFINGNSVDLATTVTRESSEDGIVSSY</sequence>
<dbReference type="EC" id="1.11.1.7" evidence="4 18"/>
<keyword evidence="18" id="KW-0732">Signal</keyword>
<feature type="disulfide bond" evidence="17">
    <location>
        <begin position="204"/>
        <end position="236"/>
    </location>
</feature>
<keyword evidence="8 15" id="KW-0106">Calcium</keyword>
<evidence type="ECO:0000256" key="10">
    <source>
        <dbReference type="ARBA" id="ARBA00023004"/>
    </source>
</evidence>
<comment type="similarity">
    <text evidence="3">Belongs to the peroxidase family. Ascorbate peroxidase subfamily.</text>
</comment>
<dbReference type="PRINTS" id="PR00458">
    <property type="entry name" value="PEROXIDASE"/>
</dbReference>
<evidence type="ECO:0000256" key="12">
    <source>
        <dbReference type="ARBA" id="ARBA00023180"/>
    </source>
</evidence>
<comment type="similarity">
    <text evidence="18">Belongs to the peroxidase family. Classical plant (class III) peroxidase subfamily.</text>
</comment>
<evidence type="ECO:0000256" key="7">
    <source>
        <dbReference type="ARBA" id="ARBA00022723"/>
    </source>
</evidence>
<feature type="binding site" evidence="15">
    <location>
        <position position="71"/>
    </location>
    <ligand>
        <name>Ca(2+)</name>
        <dbReference type="ChEBI" id="CHEBI:29108"/>
        <label>1</label>
    </ligand>
</feature>
<feature type="binding site" evidence="15">
    <location>
        <position position="198"/>
    </location>
    <ligand>
        <name>Ca(2+)</name>
        <dbReference type="ChEBI" id="CHEBI:29108"/>
        <label>2</label>
    </ligand>
</feature>
<feature type="binding site" evidence="14">
    <location>
        <position position="167"/>
    </location>
    <ligand>
        <name>substrate</name>
    </ligand>
</feature>
<evidence type="ECO:0000256" key="11">
    <source>
        <dbReference type="ARBA" id="ARBA00023157"/>
    </source>
</evidence>
<reference evidence="22" key="3">
    <citation type="submission" date="2025-04" db="UniProtKB">
        <authorList>
            <consortium name="RefSeq"/>
        </authorList>
    </citation>
    <scope>IDENTIFICATION</scope>
    <source>
        <tissue evidence="22">Etiolated seedlings</tissue>
    </source>
</reference>
<evidence type="ECO:0000256" key="14">
    <source>
        <dbReference type="PIRSR" id="PIRSR600823-2"/>
    </source>
</evidence>
<comment type="cofactor">
    <cofactor evidence="15 18">
        <name>heme b</name>
        <dbReference type="ChEBI" id="CHEBI:60344"/>
    </cofactor>
    <text evidence="15 18">Binds 1 heme b (iron(II)-protoporphyrin IX) group per subunit.</text>
</comment>
<keyword evidence="9 18" id="KW-0560">Oxidoreductase</keyword>
<evidence type="ECO:0000256" key="8">
    <source>
        <dbReference type="ARBA" id="ARBA00022837"/>
    </source>
</evidence>
<dbReference type="STRING" id="3827.A0A076KWI3"/>
<dbReference type="GO" id="GO:0140825">
    <property type="term" value="F:lactoperoxidase activity"/>
    <property type="evidence" value="ECO:0007669"/>
    <property type="project" value="UniProtKB-EC"/>
</dbReference>
<evidence type="ECO:0000313" key="20">
    <source>
        <dbReference type="EMBL" id="AII99876.1"/>
    </source>
</evidence>
<accession>A0A076KWI3</accession>
<dbReference type="KEGG" id="cam:101506026"/>
<dbReference type="PANTHER" id="PTHR31388:SF112">
    <property type="entry name" value="PEROXIDASE"/>
    <property type="match status" value="1"/>
</dbReference>
<keyword evidence="12" id="KW-0325">Glycoprotein</keyword>
<feature type="signal peptide" evidence="18">
    <location>
        <begin position="1"/>
        <end position="28"/>
    </location>
</feature>
<dbReference type="PRINTS" id="PR00461">
    <property type="entry name" value="PLPEROXIDASE"/>
</dbReference>
<reference evidence="21" key="1">
    <citation type="journal article" date="2013" name="Nat. Biotechnol.">
        <title>Draft genome sequence of chickpea (Cicer arietinum) provides a resource for trait improvement.</title>
        <authorList>
            <person name="Varshney R.K."/>
            <person name="Song C."/>
            <person name="Saxena R.K."/>
            <person name="Azam S."/>
            <person name="Yu S."/>
            <person name="Sharpe A.G."/>
            <person name="Cannon S."/>
            <person name="Baek J."/>
            <person name="Rosen B.D."/>
            <person name="Tar'an B."/>
            <person name="Millan T."/>
            <person name="Zhang X."/>
            <person name="Ramsay L.D."/>
            <person name="Iwata A."/>
            <person name="Wang Y."/>
            <person name="Nelson W."/>
            <person name="Farmer A.D."/>
            <person name="Gaur P.M."/>
            <person name="Soderlund C."/>
            <person name="Penmetsa R.V."/>
            <person name="Xu C."/>
            <person name="Bharti A.K."/>
            <person name="He W."/>
            <person name="Winter P."/>
            <person name="Zhao S."/>
            <person name="Hane J.K."/>
            <person name="Carrasquilla-Garcia N."/>
            <person name="Condie J.A."/>
            <person name="Upadhyaya H.D."/>
            <person name="Luo M.C."/>
            <person name="Thudi M."/>
            <person name="Gowda C.L."/>
            <person name="Singh N.P."/>
            <person name="Lichtenzveig J."/>
            <person name="Gali K.K."/>
            <person name="Rubio J."/>
            <person name="Nadarajan N."/>
            <person name="Dolezel J."/>
            <person name="Bansal K.C."/>
            <person name="Xu X."/>
            <person name="Edwards D."/>
            <person name="Zhang G."/>
            <person name="Kahl G."/>
            <person name="Gil J."/>
            <person name="Singh K.B."/>
            <person name="Datta S.K."/>
            <person name="Jackson S.A."/>
            <person name="Wang J."/>
            <person name="Cook D.R."/>
        </authorList>
    </citation>
    <scope>NUCLEOTIDE SEQUENCE [LARGE SCALE GENOMIC DNA]</scope>
    <source>
        <strain evidence="21">cv. CDC Frontier</strain>
    </source>
</reference>
<dbReference type="InterPro" id="IPR002016">
    <property type="entry name" value="Haem_peroxidase"/>
</dbReference>
<feature type="binding site" evidence="15">
    <location>
        <position position="74"/>
    </location>
    <ligand>
        <name>Ca(2+)</name>
        <dbReference type="ChEBI" id="CHEBI:29108"/>
        <label>1</label>
    </ligand>
</feature>
<keyword evidence="18" id="KW-0376">Hydrogen peroxide</keyword>